<organism evidence="1 2">
    <name type="scientific">Candidatus Epulonipiscium fishelsonii</name>
    <dbReference type="NCBI Taxonomy" id="77094"/>
    <lineage>
        <taxon>Bacteria</taxon>
        <taxon>Bacillati</taxon>
        <taxon>Bacillota</taxon>
        <taxon>Clostridia</taxon>
        <taxon>Lachnospirales</taxon>
        <taxon>Lachnospiraceae</taxon>
        <taxon>Candidatus Epulonipiscium</taxon>
    </lineage>
</organism>
<reference evidence="1" key="1">
    <citation type="submission" date="2016-08" db="EMBL/GenBank/DDBJ databases">
        <authorList>
            <person name="Ngugi D.K."/>
            <person name="Miyake S."/>
            <person name="Stingl U."/>
        </authorList>
    </citation>
    <scope>NUCLEOTIDE SEQUENCE</scope>
    <source>
        <strain evidence="1">SCG-B11WGA-EpuloA1</strain>
    </source>
</reference>
<keyword evidence="2" id="KW-1185">Reference proteome</keyword>
<evidence type="ECO:0000313" key="1">
    <source>
        <dbReference type="EMBL" id="ONI42096.1"/>
    </source>
</evidence>
<accession>A0ACC8XFL1</accession>
<protein>
    <submittedName>
        <fullName evidence="1">Uncharacterized protein</fullName>
    </submittedName>
</protein>
<gene>
    <name evidence="1" type="ORF">AN396_02395</name>
</gene>
<sequence length="133" mass="16072">MRREQLTELEKISDKDMADIRAAYIEERYDKLIEHCSKNAYVFTLKPEKIQLDEIDDDDYSLNNEKEFTKSEMIKLLNYINYKSQFIINRIDFEYSSIDLQKAIFTGCCEFFISSEWHKYWKKLDGRSSRHTI</sequence>
<name>A0ACC8XFL1_9FIRM</name>
<comment type="caution">
    <text evidence="1">The sequence shown here is derived from an EMBL/GenBank/DDBJ whole genome shotgun (WGS) entry which is preliminary data.</text>
</comment>
<dbReference type="EMBL" id="LJDB01000021">
    <property type="protein sequence ID" value="ONI42096.1"/>
    <property type="molecule type" value="Genomic_DNA"/>
</dbReference>
<proteinExistence type="predicted"/>
<evidence type="ECO:0000313" key="2">
    <source>
        <dbReference type="Proteomes" id="UP000188605"/>
    </source>
</evidence>
<dbReference type="Proteomes" id="UP000188605">
    <property type="component" value="Unassembled WGS sequence"/>
</dbReference>